<dbReference type="SUPFAM" id="SSF53474">
    <property type="entry name" value="alpha/beta-Hydrolases"/>
    <property type="match status" value="1"/>
</dbReference>
<evidence type="ECO:0000256" key="8">
    <source>
        <dbReference type="ARBA" id="ARBA00023157"/>
    </source>
</evidence>
<keyword evidence="3" id="KW-0624">Polysaccharide degradation</keyword>
<evidence type="ECO:0000313" key="11">
    <source>
        <dbReference type="EMBL" id="KAH7322529.1"/>
    </source>
</evidence>
<dbReference type="AlphaFoldDB" id="A0A8K0SWS9"/>
<keyword evidence="12" id="KW-1185">Reference proteome</keyword>
<evidence type="ECO:0000256" key="7">
    <source>
        <dbReference type="ARBA" id="ARBA00022837"/>
    </source>
</evidence>
<keyword evidence="4" id="KW-0479">Metal-binding</keyword>
<keyword evidence="8" id="KW-1015">Disulfide bond</keyword>
<evidence type="ECO:0000256" key="3">
    <source>
        <dbReference type="ARBA" id="ARBA00022651"/>
    </source>
</evidence>
<comment type="similarity">
    <text evidence="1 10">Belongs to the tannase family.</text>
</comment>
<comment type="caution">
    <text evidence="11">The sequence shown here is derived from an EMBL/GenBank/DDBJ whole genome shotgun (WGS) entry which is preliminary data.</text>
</comment>
<keyword evidence="7" id="KW-0106">Calcium</keyword>
<dbReference type="OrthoDB" id="3039123at2759"/>
<dbReference type="Proteomes" id="UP000813444">
    <property type="component" value="Unassembled WGS sequence"/>
</dbReference>
<keyword evidence="2" id="KW-0719">Serine esterase</keyword>
<dbReference type="Pfam" id="PF07519">
    <property type="entry name" value="Tannase"/>
    <property type="match status" value="2"/>
</dbReference>
<evidence type="ECO:0000256" key="9">
    <source>
        <dbReference type="ARBA" id="ARBA00034075"/>
    </source>
</evidence>
<evidence type="ECO:0000256" key="4">
    <source>
        <dbReference type="ARBA" id="ARBA00022723"/>
    </source>
</evidence>
<dbReference type="PANTHER" id="PTHR33938:SF15">
    <property type="entry name" value="FERULOYL ESTERASE B-RELATED"/>
    <property type="match status" value="1"/>
</dbReference>
<protein>
    <recommendedName>
        <fullName evidence="10">Carboxylic ester hydrolase</fullName>
        <ecNumber evidence="10">3.1.1.-</ecNumber>
    </recommendedName>
</protein>
<organism evidence="11 12">
    <name type="scientific">Stachybotrys elegans</name>
    <dbReference type="NCBI Taxonomy" id="80388"/>
    <lineage>
        <taxon>Eukaryota</taxon>
        <taxon>Fungi</taxon>
        <taxon>Dikarya</taxon>
        <taxon>Ascomycota</taxon>
        <taxon>Pezizomycotina</taxon>
        <taxon>Sordariomycetes</taxon>
        <taxon>Hypocreomycetidae</taxon>
        <taxon>Hypocreales</taxon>
        <taxon>Stachybotryaceae</taxon>
        <taxon>Stachybotrys</taxon>
    </lineage>
</organism>
<evidence type="ECO:0000256" key="10">
    <source>
        <dbReference type="RuleBase" id="RU361238"/>
    </source>
</evidence>
<name>A0A8K0SWS9_9HYPO</name>
<evidence type="ECO:0000256" key="1">
    <source>
        <dbReference type="ARBA" id="ARBA00006249"/>
    </source>
</evidence>
<sequence>MQGNLSSDYLASRCAGLLSHLSIPSTDVWTSELIPANTNILFPENSPDCELPSAQVDVELCRVTMRVVTSTSPPGEVSLEAWLPTDWNGRLLEIANGGLGGCIFYHDLAYGASQGFATIGTNGGKNGTSGLPFLQNEAVLEDFAYRSIHTGAVVGKQVTASFYGRSHTTAYMMGCSTGGRQAFKEAQDFPEDFDGILAGAPAISMNSLASWCASFYTHTGPPGSPTFLSPAQWDLVMNDVLRQCDALDGIVDGFIEDPDLCSYRPENLLCSKSDPSKDCLTSAQVGTVNAFFSDLYGSDGRLIYPRLQPGADPHPYGSGSPYDISVDWFRYVVYNNTEWEPIFGLADYEAAIALNPFNVQTWEGDLSGAKEAGTRILHYHGLTDDVISSEISQRYYNYVSRTMGLTSDELDEFYRYFRISGLHHCRGGDGAARIGNYLVNSDGFEPENNVLWALVKWVEEGIGPEHVRGSGVREDNSTVVRHHCKYPLRNMYVGEGDPDKPESWKCV</sequence>
<keyword evidence="3" id="KW-0858">Xylan degradation</keyword>
<proteinExistence type="inferred from homology"/>
<evidence type="ECO:0000313" key="12">
    <source>
        <dbReference type="Proteomes" id="UP000813444"/>
    </source>
</evidence>
<evidence type="ECO:0000256" key="6">
    <source>
        <dbReference type="ARBA" id="ARBA00022801"/>
    </source>
</evidence>
<dbReference type="GO" id="GO:0045493">
    <property type="term" value="P:xylan catabolic process"/>
    <property type="evidence" value="ECO:0007669"/>
    <property type="project" value="UniProtKB-KW"/>
</dbReference>
<evidence type="ECO:0000256" key="2">
    <source>
        <dbReference type="ARBA" id="ARBA00022487"/>
    </source>
</evidence>
<accession>A0A8K0SWS9</accession>
<gene>
    <name evidence="11" type="ORF">B0I35DRAFT_476472</name>
</gene>
<keyword evidence="5" id="KW-0732">Signal</keyword>
<comment type="catalytic activity">
    <reaction evidence="9">
        <text>feruloyl-polysaccharide + H2O = ferulate + polysaccharide.</text>
        <dbReference type="EC" id="3.1.1.73"/>
    </reaction>
</comment>
<keyword evidence="6 10" id="KW-0378">Hydrolase</keyword>
<dbReference type="InterPro" id="IPR011118">
    <property type="entry name" value="Tannase/feruloyl_esterase"/>
</dbReference>
<evidence type="ECO:0000256" key="5">
    <source>
        <dbReference type="ARBA" id="ARBA00022729"/>
    </source>
</evidence>
<dbReference type="EMBL" id="JAGPNK010000004">
    <property type="protein sequence ID" value="KAH7322529.1"/>
    <property type="molecule type" value="Genomic_DNA"/>
</dbReference>
<dbReference type="GO" id="GO:0030600">
    <property type="term" value="F:feruloyl esterase activity"/>
    <property type="evidence" value="ECO:0007669"/>
    <property type="project" value="UniProtKB-EC"/>
</dbReference>
<reference evidence="11" key="1">
    <citation type="journal article" date="2021" name="Nat. Commun.">
        <title>Genetic determinants of endophytism in the Arabidopsis root mycobiome.</title>
        <authorList>
            <person name="Mesny F."/>
            <person name="Miyauchi S."/>
            <person name="Thiergart T."/>
            <person name="Pickel B."/>
            <person name="Atanasova L."/>
            <person name="Karlsson M."/>
            <person name="Huettel B."/>
            <person name="Barry K.W."/>
            <person name="Haridas S."/>
            <person name="Chen C."/>
            <person name="Bauer D."/>
            <person name="Andreopoulos W."/>
            <person name="Pangilinan J."/>
            <person name="LaButti K."/>
            <person name="Riley R."/>
            <person name="Lipzen A."/>
            <person name="Clum A."/>
            <person name="Drula E."/>
            <person name="Henrissat B."/>
            <person name="Kohler A."/>
            <person name="Grigoriev I.V."/>
            <person name="Martin F.M."/>
            <person name="Hacquard S."/>
        </authorList>
    </citation>
    <scope>NUCLEOTIDE SEQUENCE</scope>
    <source>
        <strain evidence="11">MPI-CAGE-CH-0235</strain>
    </source>
</reference>
<keyword evidence="3" id="KW-0119">Carbohydrate metabolism</keyword>
<dbReference type="GO" id="GO:0046872">
    <property type="term" value="F:metal ion binding"/>
    <property type="evidence" value="ECO:0007669"/>
    <property type="project" value="UniProtKB-KW"/>
</dbReference>
<dbReference type="InterPro" id="IPR029058">
    <property type="entry name" value="AB_hydrolase_fold"/>
</dbReference>
<dbReference type="PANTHER" id="PTHR33938">
    <property type="entry name" value="FERULOYL ESTERASE B-RELATED"/>
    <property type="match status" value="1"/>
</dbReference>
<dbReference type="EC" id="3.1.1.-" evidence="10"/>